<organism evidence="1 2">
    <name type="scientific">Agaribacillus aureus</name>
    <dbReference type="NCBI Taxonomy" id="3051825"/>
    <lineage>
        <taxon>Bacteria</taxon>
        <taxon>Pseudomonadati</taxon>
        <taxon>Bacteroidota</taxon>
        <taxon>Cytophagia</taxon>
        <taxon>Cytophagales</taxon>
        <taxon>Splendidivirgaceae</taxon>
        <taxon>Agaribacillus</taxon>
    </lineage>
</organism>
<proteinExistence type="predicted"/>
<dbReference type="Proteomes" id="UP001172083">
    <property type="component" value="Unassembled WGS sequence"/>
</dbReference>
<dbReference type="EMBL" id="JAUJEB010000001">
    <property type="protein sequence ID" value="MDN5212693.1"/>
    <property type="molecule type" value="Genomic_DNA"/>
</dbReference>
<accession>A0ABT8L4Q3</accession>
<evidence type="ECO:0008006" key="3">
    <source>
        <dbReference type="Google" id="ProtNLM"/>
    </source>
</evidence>
<sequence length="306" mass="32264">MGIGKRLKCNILLVCISLLLISYEGVAQKFYLKAGGGYKLQAGKTRFIDADPNGLTSIVPSLDININSSGLATVEDISGTFGGGLEIDLTGGYIINNYLAVELGIVYLKGDEKTIGKYQDAISSEEATGYLNGVLLSPSLVIDPGFSGVNPYVRAGLVLTATGKLYVDTSVDVPGGGGPGTDIRVAAQTVVEPNFSIGYAGAIGALFPINEKISLFGELEFRNFTIDAKEGEIEEFSTVAISGGTSNPVPGQQLENLPVSSKQFIFSDSFQASMITEPPTNEPRTVPVQYVNAGSMGLNFGVHLKF</sequence>
<protein>
    <recommendedName>
        <fullName evidence="3">Outer membrane protein beta-barrel domain-containing protein</fullName>
    </recommendedName>
</protein>
<comment type="caution">
    <text evidence="1">The sequence shown here is derived from an EMBL/GenBank/DDBJ whole genome shotgun (WGS) entry which is preliminary data.</text>
</comment>
<dbReference type="InterPro" id="IPR011250">
    <property type="entry name" value="OMP/PagP_B-barrel"/>
</dbReference>
<name>A0ABT8L4Q3_9BACT</name>
<dbReference type="Gene3D" id="2.40.160.20">
    <property type="match status" value="1"/>
</dbReference>
<gene>
    <name evidence="1" type="ORF">QQ020_11575</name>
</gene>
<keyword evidence="2" id="KW-1185">Reference proteome</keyword>
<dbReference type="RefSeq" id="WP_346758010.1">
    <property type="nucleotide sequence ID" value="NZ_JAUJEB010000001.1"/>
</dbReference>
<dbReference type="SUPFAM" id="SSF56925">
    <property type="entry name" value="OMPA-like"/>
    <property type="match status" value="1"/>
</dbReference>
<evidence type="ECO:0000313" key="2">
    <source>
        <dbReference type="Proteomes" id="UP001172083"/>
    </source>
</evidence>
<reference evidence="1" key="1">
    <citation type="submission" date="2023-06" db="EMBL/GenBank/DDBJ databases">
        <title>Genomic of Agaribacillus aureum.</title>
        <authorList>
            <person name="Wang G."/>
        </authorList>
    </citation>
    <scope>NUCLEOTIDE SEQUENCE</scope>
    <source>
        <strain evidence="1">BMA12</strain>
    </source>
</reference>
<evidence type="ECO:0000313" key="1">
    <source>
        <dbReference type="EMBL" id="MDN5212693.1"/>
    </source>
</evidence>